<organism evidence="2">
    <name type="scientific">Eosembia sp. FS-2017</name>
    <dbReference type="NCBI Taxonomy" id="2021303"/>
    <lineage>
        <taxon>Eukaryota</taxon>
        <taxon>Metazoa</taxon>
        <taxon>Ecdysozoa</taxon>
        <taxon>Arthropoda</taxon>
        <taxon>Hexapoda</taxon>
        <taxon>Insecta</taxon>
        <taxon>Pterygota</taxon>
        <taxon>Neoptera</taxon>
        <taxon>Polyneoptera</taxon>
        <taxon>Embioptera</taxon>
        <taxon>Oligotomidae</taxon>
        <taxon>Eosembia</taxon>
    </lineage>
</organism>
<gene>
    <name evidence="2" type="primary">ATP8</name>
</gene>
<keyword evidence="1" id="KW-0812">Transmembrane</keyword>
<evidence type="ECO:0000313" key="2">
    <source>
        <dbReference type="EMBL" id="ASM82725.1"/>
    </source>
</evidence>
<evidence type="ECO:0000256" key="1">
    <source>
        <dbReference type="SAM" id="Phobius"/>
    </source>
</evidence>
<reference evidence="2" key="1">
    <citation type="submission" date="2016-04" db="EMBL/GenBank/DDBJ databases">
        <title>The complete mitochondrial genomes of Eosembia sp.</title>
        <authorList>
            <person name="Song F."/>
            <person name="Liu Y.Q."/>
            <person name="Jiang P."/>
            <person name="Li H."/>
            <person name="Cai W.Z."/>
        </authorList>
    </citation>
    <scope>NUCLEOTIDE SEQUENCE</scope>
</reference>
<feature type="transmembrane region" description="Helical" evidence="1">
    <location>
        <begin position="12"/>
        <end position="30"/>
    </location>
</feature>
<sequence length="50" mass="6089">MPHSMPMKWINITMMILMVMTMLTSNIYFMKYYNLTSASNKKPNLNIWKW</sequence>
<name>A0A678QUT6_9NEOP</name>
<accession>A0A678QUT6</accession>
<dbReference type="EMBL" id="KX091852">
    <property type="protein sequence ID" value="ASM82725.1"/>
    <property type="molecule type" value="Genomic_DNA"/>
</dbReference>
<proteinExistence type="predicted"/>
<dbReference type="AlphaFoldDB" id="A0A678QUT6"/>
<keyword evidence="1" id="KW-1133">Transmembrane helix</keyword>
<geneLocation type="mitochondrion" evidence="2"/>
<protein>
    <submittedName>
        <fullName evidence="2">ATP synthase F0 subunit 8</fullName>
    </submittedName>
</protein>
<keyword evidence="2" id="KW-0496">Mitochondrion</keyword>
<keyword evidence="1" id="KW-0472">Membrane</keyword>